<dbReference type="PANTHER" id="PTHR46890:SF48">
    <property type="entry name" value="RNA-DIRECTED DNA POLYMERASE"/>
    <property type="match status" value="1"/>
</dbReference>
<dbReference type="EMBL" id="VIEB01001633">
    <property type="protein sequence ID" value="TQD71025.1"/>
    <property type="molecule type" value="Genomic_DNA"/>
</dbReference>
<evidence type="ECO:0000313" key="3">
    <source>
        <dbReference type="Proteomes" id="UP000315295"/>
    </source>
</evidence>
<organism evidence="2 3">
    <name type="scientific">Malus baccata</name>
    <name type="common">Siberian crab apple</name>
    <name type="synonym">Pyrus baccata</name>
    <dbReference type="NCBI Taxonomy" id="106549"/>
    <lineage>
        <taxon>Eukaryota</taxon>
        <taxon>Viridiplantae</taxon>
        <taxon>Streptophyta</taxon>
        <taxon>Embryophyta</taxon>
        <taxon>Tracheophyta</taxon>
        <taxon>Spermatophyta</taxon>
        <taxon>Magnoliopsida</taxon>
        <taxon>eudicotyledons</taxon>
        <taxon>Gunneridae</taxon>
        <taxon>Pentapetalae</taxon>
        <taxon>rosids</taxon>
        <taxon>fabids</taxon>
        <taxon>Rosales</taxon>
        <taxon>Rosaceae</taxon>
        <taxon>Amygdaloideae</taxon>
        <taxon>Maleae</taxon>
        <taxon>Malus</taxon>
    </lineage>
</organism>
<dbReference type="STRING" id="106549.A0A540K9Y2"/>
<dbReference type="Pfam" id="PF00078">
    <property type="entry name" value="RVT_1"/>
    <property type="match status" value="1"/>
</dbReference>
<dbReference type="InterPro" id="IPR000477">
    <property type="entry name" value="RT_dom"/>
</dbReference>
<feature type="domain" description="Reverse transcriptase" evidence="1">
    <location>
        <begin position="443"/>
        <end position="550"/>
    </location>
</feature>
<dbReference type="InterPro" id="IPR052343">
    <property type="entry name" value="Retrotransposon-Effector_Assoc"/>
</dbReference>
<comment type="caution">
    <text evidence="2">The sequence shown here is derived from an EMBL/GenBank/DDBJ whole genome shotgun (WGS) entry which is preliminary data.</text>
</comment>
<dbReference type="Proteomes" id="UP000315295">
    <property type="component" value="Unassembled WGS sequence"/>
</dbReference>
<dbReference type="SUPFAM" id="SSF56672">
    <property type="entry name" value="DNA/RNA polymerases"/>
    <property type="match status" value="1"/>
</dbReference>
<name>A0A540K9Y2_MALBA</name>
<keyword evidence="3" id="KW-1185">Reference proteome</keyword>
<evidence type="ECO:0000313" key="2">
    <source>
        <dbReference type="EMBL" id="TQD71025.1"/>
    </source>
</evidence>
<dbReference type="CDD" id="cd01650">
    <property type="entry name" value="RT_nLTR_like"/>
    <property type="match status" value="1"/>
</dbReference>
<dbReference type="AlphaFoldDB" id="A0A540K9Y2"/>
<dbReference type="PANTHER" id="PTHR46890">
    <property type="entry name" value="NON-LTR RETROLELEMENT REVERSE TRANSCRIPTASE-LIKE PROTEIN-RELATED"/>
    <property type="match status" value="1"/>
</dbReference>
<reference evidence="2 3" key="1">
    <citation type="journal article" date="2019" name="G3 (Bethesda)">
        <title>Sequencing of a Wild Apple (Malus baccata) Genome Unravels the Differences Between Cultivated and Wild Apple Species Regarding Disease Resistance and Cold Tolerance.</title>
        <authorList>
            <person name="Chen X."/>
        </authorList>
    </citation>
    <scope>NUCLEOTIDE SEQUENCE [LARGE SCALE GENOMIC DNA]</scope>
    <source>
        <strain evidence="3">cv. Shandingzi</strain>
        <tissue evidence="2">Leaves</tissue>
    </source>
</reference>
<dbReference type="InterPro" id="IPR036691">
    <property type="entry name" value="Endo/exonu/phosph_ase_sf"/>
</dbReference>
<sequence>MPLILGPGVLDYVRAAPRVRPASKQVIANLPVIVIMEEALKKLGEDVDCYICKEDLVVGDKMQELPCRHFRPSSIPWLCGGDFNEFLWESEKSGGSQVLYNRPQYLATFLNMAELSDLHFHGSPFTWRGRRNGELVEERLDRALSNQSWQECWPNTMVIHGTVIGSDHCPLIIQREPKRASGKRPFRFQSVWVKEVECVNLVEQCWAKPVGGTVLGRWTARINDCRTQLQRWSRRKFKMRQHEIEQLTCQLGELQLNWGDHEEEINTKSRMLDQLMAQEESVWKQRSRIKWLQDGDANTKFFHQSTMQRRRRNQVLKLKDEDGRWEERPHRIKQLVDNYFIHLFTSMGNRSWGSVLEHVPTSMTASMNTNLLAPISDDEIRDVVMQMDGFKAPGPDGFSGVFYHKFWEPIRREVHALVRLLDSDEISLGNINATHVVLIPKVPHPEEVSQFRPISLCNFSYKILAKVLANRLKPLLQHIISPMQNAFVGGRQIQDNIGVAHELFHFLKLRKARCRFEMGIKLDMQKAYDRVEWDFLDAVMEKMGFNSRWRKLVMG</sequence>
<gene>
    <name evidence="2" type="ORF">C1H46_043451</name>
</gene>
<evidence type="ECO:0000259" key="1">
    <source>
        <dbReference type="Pfam" id="PF00078"/>
    </source>
</evidence>
<dbReference type="InterPro" id="IPR043502">
    <property type="entry name" value="DNA/RNA_pol_sf"/>
</dbReference>
<protein>
    <recommendedName>
        <fullName evidence="1">Reverse transcriptase domain-containing protein</fullName>
    </recommendedName>
</protein>
<proteinExistence type="predicted"/>
<accession>A0A540K9Y2</accession>
<dbReference type="SUPFAM" id="SSF56219">
    <property type="entry name" value="DNase I-like"/>
    <property type="match status" value="1"/>
</dbReference>
<dbReference type="Gene3D" id="3.60.10.10">
    <property type="entry name" value="Endonuclease/exonuclease/phosphatase"/>
    <property type="match status" value="1"/>
</dbReference>